<feature type="coiled-coil region" evidence="1">
    <location>
        <begin position="291"/>
        <end position="357"/>
    </location>
</feature>
<dbReference type="Pfam" id="PF16561">
    <property type="entry name" value="AMPK1_CBM"/>
    <property type="match status" value="1"/>
</dbReference>
<dbReference type="OMA" id="GWHHPIK"/>
<evidence type="ECO:0000256" key="1">
    <source>
        <dbReference type="SAM" id="Coils"/>
    </source>
</evidence>
<dbReference type="SUPFAM" id="SSF81296">
    <property type="entry name" value="E set domains"/>
    <property type="match status" value="1"/>
</dbReference>
<evidence type="ECO:0000313" key="4">
    <source>
        <dbReference type="Proteomes" id="UP000594263"/>
    </source>
</evidence>
<keyword evidence="1" id="KW-0175">Coiled coil</keyword>
<feature type="domain" description="AMP-activated protein kinase glycogen-binding" evidence="2">
    <location>
        <begin position="357"/>
        <end position="446"/>
    </location>
</feature>
<accession>A0A7N0SWK9</accession>
<dbReference type="GO" id="GO:0010581">
    <property type="term" value="P:regulation of starch biosynthetic process"/>
    <property type="evidence" value="ECO:0007669"/>
    <property type="project" value="EnsemblPlants"/>
</dbReference>
<dbReference type="GO" id="GO:0019252">
    <property type="term" value="P:starch biosynthetic process"/>
    <property type="evidence" value="ECO:0007669"/>
    <property type="project" value="EnsemblPlants"/>
</dbReference>
<dbReference type="CDD" id="cd02859">
    <property type="entry name" value="E_set_AMPKbeta_like_N"/>
    <property type="match status" value="1"/>
</dbReference>
<dbReference type="Proteomes" id="UP000594263">
    <property type="component" value="Unplaced"/>
</dbReference>
<dbReference type="InterPro" id="IPR013783">
    <property type="entry name" value="Ig-like_fold"/>
</dbReference>
<reference evidence="3" key="1">
    <citation type="submission" date="2021-01" db="UniProtKB">
        <authorList>
            <consortium name="EnsemblPlants"/>
        </authorList>
    </citation>
    <scope>IDENTIFICATION</scope>
</reference>
<protein>
    <recommendedName>
        <fullName evidence="2">AMP-activated protein kinase glycogen-binding domain-containing protein</fullName>
    </recommendedName>
</protein>
<dbReference type="Gene3D" id="2.60.40.10">
    <property type="entry name" value="Immunoglobulins"/>
    <property type="match status" value="1"/>
</dbReference>
<dbReference type="Gramene" id="Kaladp0011s0256.1.v1.1">
    <property type="protein sequence ID" value="Kaladp0011s0256.1.v1.1"/>
    <property type="gene ID" value="Kaladp0011s0256.v1.1"/>
</dbReference>
<organism evidence="3 4">
    <name type="scientific">Kalanchoe fedtschenkoi</name>
    <name type="common">Lavender scallops</name>
    <name type="synonym">South American air plant</name>
    <dbReference type="NCBI Taxonomy" id="63787"/>
    <lineage>
        <taxon>Eukaryota</taxon>
        <taxon>Viridiplantae</taxon>
        <taxon>Streptophyta</taxon>
        <taxon>Embryophyta</taxon>
        <taxon>Tracheophyta</taxon>
        <taxon>Spermatophyta</taxon>
        <taxon>Magnoliopsida</taxon>
        <taxon>eudicotyledons</taxon>
        <taxon>Gunneridae</taxon>
        <taxon>Pentapetalae</taxon>
        <taxon>Saxifragales</taxon>
        <taxon>Crassulaceae</taxon>
        <taxon>Kalanchoe</taxon>
    </lineage>
</organism>
<proteinExistence type="predicted"/>
<dbReference type="AlphaFoldDB" id="A0A7N0SWK9"/>
<dbReference type="PANTHER" id="PTHR47434:SF2">
    <property type="entry name" value="PROTEIN PTST HOMOLOG 3, CHLOROPLASTIC"/>
    <property type="match status" value="1"/>
</dbReference>
<dbReference type="InterPro" id="IPR014756">
    <property type="entry name" value="Ig_E-set"/>
</dbReference>
<evidence type="ECO:0000313" key="3">
    <source>
        <dbReference type="EnsemblPlants" id="Kaladp0011s0256.1.v1.1"/>
    </source>
</evidence>
<evidence type="ECO:0000259" key="2">
    <source>
        <dbReference type="Pfam" id="PF16561"/>
    </source>
</evidence>
<dbReference type="PANTHER" id="PTHR47434">
    <property type="entry name" value="PROTEIN PTST HOMOLOG 3, CHLOROPLASTIC"/>
    <property type="match status" value="1"/>
</dbReference>
<sequence>MAAPSPRFPTLLFPSSRHFSPCPHHPVSQSFHLYSNPTRKRFTLCASSIKKPRASRKTMTDEELCNDLRQFSLLHGLEDGQVPSMKELSTHGRKDLANIVRRRGYRLVGELLLKSLEMNEFNREEHFAPQIEAVGAAIDQPLGQGEETCNEVECAALETEVASLTIQDLMTSTDFATTKNTFLEEKVSTFIQNGHLDIFEDELHTVDATDAKEDEHIKPDTEVEFSFNPCSKDDTEDRSEEHGVSALFNGRAPVLGARRALRDVNPSPIDTSDSTEDQAVKIRRRENQDEINHLKFELHQKELELSKLKEQIEKEKVALSLLQTRAEAEINKAQKLVEEKDAELIAVEENLSGLKEVQVQFRGEGTTVEVAGSFNGWHHQIKMDPQSKSSHLDSTGSGKHRLWSTTLWLYPGVYEIKFIVDGHWRVDLHSESVTRGTIHNNILRVER</sequence>
<dbReference type="GO" id="GO:0009507">
    <property type="term" value="C:chloroplast"/>
    <property type="evidence" value="ECO:0007669"/>
    <property type="project" value="EnsemblPlants"/>
</dbReference>
<name>A0A7N0SWK9_KALFE</name>
<keyword evidence="4" id="KW-1185">Reference proteome</keyword>
<dbReference type="EnsemblPlants" id="Kaladp0011s0256.1.v1.1">
    <property type="protein sequence ID" value="Kaladp0011s0256.1.v1.1"/>
    <property type="gene ID" value="Kaladp0011s0256.v1.1"/>
</dbReference>
<dbReference type="InterPro" id="IPR032640">
    <property type="entry name" value="AMPK1_CBM"/>
</dbReference>